<dbReference type="InterPro" id="IPR019285">
    <property type="entry name" value="DUF2336"/>
</dbReference>
<reference evidence="2 3" key="1">
    <citation type="submission" date="2016-11" db="EMBL/GenBank/DDBJ databases">
        <authorList>
            <person name="Jaros S."/>
            <person name="Januszkiewicz K."/>
            <person name="Wedrychowicz H."/>
        </authorList>
    </citation>
    <scope>NUCLEOTIDE SEQUENCE [LARGE SCALE GENOMIC DNA]</scope>
    <source>
        <strain evidence="2 3">DSM 19436</strain>
    </source>
</reference>
<feature type="region of interest" description="Disordered" evidence="1">
    <location>
        <begin position="228"/>
        <end position="265"/>
    </location>
</feature>
<feature type="compositionally biased region" description="Low complexity" evidence="1">
    <location>
        <begin position="231"/>
        <end position="265"/>
    </location>
</feature>
<dbReference type="Pfam" id="PF10098">
    <property type="entry name" value="DUF2336"/>
    <property type="match status" value="1"/>
</dbReference>
<evidence type="ECO:0000256" key="1">
    <source>
        <dbReference type="SAM" id="MobiDB-lite"/>
    </source>
</evidence>
<sequence length="460" mass="49057">MAMAVSNQQSRDAALLRATTELFVLEATHDPDEIRRFEELATHFLPRVSAADRAFVAERLSKSKDAPSAILRQLGKDLVEVASPILKRSPALGEFDFLTIMASTGHAHHRLIATRTDLSPLVVAALRLTEDAEVVARVAHYPEVMTESEALAAEAEQATEVADERAPPVELAAAAEPADLPPIPAEALAISDTPDEVPASPEAREIFAAVRALAFTFEAQERERLQTAVSAPAPATAEPAAPATAAAEPAPAAPEPQAETPAPTAPRGAAAFLDLDRSERLALLQEVAGHPASPRAGTSVIDADHAFRLALGKARLASLARKRQREALIRTLAQGLRLPEVEVAALMDDPSGEALVVLLRGIGLSEDEAQHVLLFANPVVAAGIENFERLARLLAETKESVAAELIAGWRSGEAQQKPGHAPLFADVELRRSIIPAAMQPRREAASQEPPERSIFGLRSR</sequence>
<dbReference type="Proteomes" id="UP000184485">
    <property type="component" value="Unassembled WGS sequence"/>
</dbReference>
<protein>
    <recommendedName>
        <fullName evidence="4">DUF2336 domain-containing protein</fullName>
    </recommendedName>
</protein>
<dbReference type="EMBL" id="FQUP01000001">
    <property type="protein sequence ID" value="SHE62830.1"/>
    <property type="molecule type" value="Genomic_DNA"/>
</dbReference>
<evidence type="ECO:0008006" key="4">
    <source>
        <dbReference type="Google" id="ProtNLM"/>
    </source>
</evidence>
<proteinExistence type="predicted"/>
<organism evidence="2 3">
    <name type="scientific">Kaistia soli DSM 19436</name>
    <dbReference type="NCBI Taxonomy" id="1122133"/>
    <lineage>
        <taxon>Bacteria</taxon>
        <taxon>Pseudomonadati</taxon>
        <taxon>Pseudomonadota</taxon>
        <taxon>Alphaproteobacteria</taxon>
        <taxon>Hyphomicrobiales</taxon>
        <taxon>Kaistiaceae</taxon>
        <taxon>Kaistia</taxon>
    </lineage>
</organism>
<dbReference type="RefSeq" id="WP_175561689.1">
    <property type="nucleotide sequence ID" value="NZ_FQUP01000001.1"/>
</dbReference>
<name>A0A1M4V1Q2_9HYPH</name>
<evidence type="ECO:0000313" key="3">
    <source>
        <dbReference type="Proteomes" id="UP000184485"/>
    </source>
</evidence>
<feature type="region of interest" description="Disordered" evidence="1">
    <location>
        <begin position="438"/>
        <end position="460"/>
    </location>
</feature>
<gene>
    <name evidence="2" type="ORF">SAMN02745157_0587</name>
</gene>
<dbReference type="AlphaFoldDB" id="A0A1M4V1Q2"/>
<evidence type="ECO:0000313" key="2">
    <source>
        <dbReference type="EMBL" id="SHE62830.1"/>
    </source>
</evidence>
<accession>A0A1M4V1Q2</accession>
<feature type="compositionally biased region" description="Basic and acidic residues" evidence="1">
    <location>
        <begin position="440"/>
        <end position="451"/>
    </location>
</feature>
<dbReference type="STRING" id="1122133.SAMN02745157_0587"/>
<keyword evidence="3" id="KW-1185">Reference proteome</keyword>